<evidence type="ECO:0000313" key="2">
    <source>
        <dbReference type="EMBL" id="NIJ43935.1"/>
    </source>
</evidence>
<organism evidence="2 3">
    <name type="scientific">Wenyingzhuangia heitensis</name>
    <dbReference type="NCBI Taxonomy" id="1487859"/>
    <lineage>
        <taxon>Bacteria</taxon>
        <taxon>Pseudomonadati</taxon>
        <taxon>Bacteroidota</taxon>
        <taxon>Flavobacteriia</taxon>
        <taxon>Flavobacteriales</taxon>
        <taxon>Flavobacteriaceae</taxon>
        <taxon>Wenyingzhuangia</taxon>
    </lineage>
</organism>
<dbReference type="PANTHER" id="PTHR41339:SF1">
    <property type="entry name" value="SECRETED PROTEIN"/>
    <property type="match status" value="1"/>
</dbReference>
<comment type="caution">
    <text evidence="2">The sequence shown here is derived from an EMBL/GenBank/DDBJ whole genome shotgun (WGS) entry which is preliminary data.</text>
</comment>
<reference evidence="2 3" key="1">
    <citation type="submission" date="2020-03" db="EMBL/GenBank/DDBJ databases">
        <title>Genomic Encyclopedia of Type Strains, Phase IV (KMG-IV): sequencing the most valuable type-strain genomes for metagenomic binning, comparative biology and taxonomic classification.</title>
        <authorList>
            <person name="Goeker M."/>
        </authorList>
    </citation>
    <scope>NUCLEOTIDE SEQUENCE [LARGE SCALE GENOMIC DNA]</scope>
    <source>
        <strain evidence="2 3">DSM 101599</strain>
    </source>
</reference>
<dbReference type="SUPFAM" id="SSF51126">
    <property type="entry name" value="Pectin lyase-like"/>
    <property type="match status" value="1"/>
</dbReference>
<protein>
    <submittedName>
        <fullName evidence="2">Secreted protein</fullName>
    </submittedName>
</protein>
<feature type="chain" id="PRO_5047268621" evidence="1">
    <location>
        <begin position="25"/>
        <end position="366"/>
    </location>
</feature>
<dbReference type="PANTHER" id="PTHR41339">
    <property type="entry name" value="LIPL48"/>
    <property type="match status" value="1"/>
</dbReference>
<dbReference type="Proteomes" id="UP000745859">
    <property type="component" value="Unassembled WGS sequence"/>
</dbReference>
<dbReference type="RefSeq" id="WP_167183054.1">
    <property type="nucleotide sequence ID" value="NZ_JAASQL010000001.1"/>
</dbReference>
<gene>
    <name evidence="2" type="ORF">FHR24_000374</name>
</gene>
<dbReference type="InterPro" id="IPR011050">
    <property type="entry name" value="Pectin_lyase_fold/virulence"/>
</dbReference>
<feature type="signal peptide" evidence="1">
    <location>
        <begin position="1"/>
        <end position="24"/>
    </location>
</feature>
<evidence type="ECO:0000313" key="3">
    <source>
        <dbReference type="Proteomes" id="UP000745859"/>
    </source>
</evidence>
<name>A0ABX0U504_9FLAO</name>
<evidence type="ECO:0000256" key="1">
    <source>
        <dbReference type="SAM" id="SignalP"/>
    </source>
</evidence>
<sequence length="366" mass="37383">MKKSILSILAIATLVFTSCSSDNGDDNKKSSFVLTASDLKGDITDGTVTLKASDEYTLTGALVVRSGASLKIPAGTTIKSSATASAQSLYIAVERGAKIFIEGEANNPVVMTSGKSSPSQSDWGGLVICGDGITNVGTDATSEVASLKYGGANNNDSSGSIEFLKISYTGANNGSDKEFNGVSFFAVGSGTVVENIYTFESGDDGIEFFGGAVAATNLRIENSYDDSLDFADGFVGSVTNVYIKGVTKAGIEGSNNGEDTAALPLTDAKISNVSIIKGEGFGASEQAINLKEGTGKQAYTNLFAEGTASFAKISSDSNTTARIAAGDVKVNGSAFVSANNTIADYVSTETGAGNGATVPTWATKIQ</sequence>
<keyword evidence="1" id="KW-0732">Signal</keyword>
<proteinExistence type="predicted"/>
<dbReference type="PROSITE" id="PS51257">
    <property type="entry name" value="PROKAR_LIPOPROTEIN"/>
    <property type="match status" value="1"/>
</dbReference>
<dbReference type="EMBL" id="JAASQL010000001">
    <property type="protein sequence ID" value="NIJ43935.1"/>
    <property type="molecule type" value="Genomic_DNA"/>
</dbReference>
<keyword evidence="3" id="KW-1185">Reference proteome</keyword>
<accession>A0ABX0U504</accession>